<reference evidence="2 3" key="1">
    <citation type="submission" date="2013-07" db="EMBL/GenBank/DDBJ databases">
        <title>Complete genome sequence of Bacillus infantis NRRL B-14911 that has potential to induce cardiac disease by antigenic mimicry.</title>
        <authorList>
            <person name="Massilamany C."/>
            <person name="Smith T.P.L."/>
            <person name="Loy J.D."/>
            <person name="Barletta R."/>
            <person name="Reddy J."/>
        </authorList>
    </citation>
    <scope>NUCLEOTIDE SEQUENCE [LARGE SCALE GENOMIC DNA]</scope>
    <source>
        <strain evidence="2 3">NRRL B-14911</strain>
    </source>
</reference>
<accession>U5LBM9</accession>
<protein>
    <submittedName>
        <fullName evidence="2">Multidrug transporter</fullName>
    </submittedName>
</protein>
<evidence type="ECO:0000313" key="2">
    <source>
        <dbReference type="EMBL" id="AGX04850.1"/>
    </source>
</evidence>
<proteinExistence type="predicted"/>
<dbReference type="STRING" id="1367477.N288_14750"/>
<dbReference type="PATRIC" id="fig|1367477.3.peg.2921"/>
<feature type="compositionally biased region" description="Basic and acidic residues" evidence="1">
    <location>
        <begin position="30"/>
        <end position="46"/>
    </location>
</feature>
<dbReference type="HOGENOM" id="CLU_210111_0_0_9"/>
<dbReference type="EMBL" id="CP006643">
    <property type="protein sequence ID" value="AGX04850.1"/>
    <property type="molecule type" value="Genomic_DNA"/>
</dbReference>
<evidence type="ECO:0000256" key="1">
    <source>
        <dbReference type="SAM" id="MobiDB-lite"/>
    </source>
</evidence>
<dbReference type="KEGG" id="bif:N288_14750"/>
<feature type="region of interest" description="Disordered" evidence="1">
    <location>
        <begin position="1"/>
        <end position="59"/>
    </location>
</feature>
<keyword evidence="3" id="KW-1185">Reference proteome</keyword>
<gene>
    <name evidence="2" type="ORF">N288_14750</name>
</gene>
<sequence>MDSSSQSNYSSLLIGVEGTQTPAGGSGRAETPHERSEEEAQRRPAESEVPGTEINSPHL</sequence>
<name>U5LBM9_9BACI</name>
<dbReference type="Proteomes" id="UP000017805">
    <property type="component" value="Chromosome"/>
</dbReference>
<organism evidence="2 3">
    <name type="scientific">Bacillus infantis NRRL B-14911</name>
    <dbReference type="NCBI Taxonomy" id="1367477"/>
    <lineage>
        <taxon>Bacteria</taxon>
        <taxon>Bacillati</taxon>
        <taxon>Bacillota</taxon>
        <taxon>Bacilli</taxon>
        <taxon>Bacillales</taxon>
        <taxon>Bacillaceae</taxon>
        <taxon>Bacillus</taxon>
    </lineage>
</organism>
<dbReference type="AlphaFoldDB" id="U5LBM9"/>
<evidence type="ECO:0000313" key="3">
    <source>
        <dbReference type="Proteomes" id="UP000017805"/>
    </source>
</evidence>
<feature type="compositionally biased region" description="Low complexity" evidence="1">
    <location>
        <begin position="1"/>
        <end position="11"/>
    </location>
</feature>